<organism evidence="1 2">
    <name type="scientific">Panagrolaimus sp. JU765</name>
    <dbReference type="NCBI Taxonomy" id="591449"/>
    <lineage>
        <taxon>Eukaryota</taxon>
        <taxon>Metazoa</taxon>
        <taxon>Ecdysozoa</taxon>
        <taxon>Nematoda</taxon>
        <taxon>Chromadorea</taxon>
        <taxon>Rhabditida</taxon>
        <taxon>Tylenchina</taxon>
        <taxon>Panagrolaimomorpha</taxon>
        <taxon>Panagrolaimoidea</taxon>
        <taxon>Panagrolaimidae</taxon>
        <taxon>Panagrolaimus</taxon>
    </lineage>
</organism>
<proteinExistence type="predicted"/>
<sequence length="325" mass="36540">MTVENAGPVPKLLSAVFYGFCSILIVFVNKILLTNLKFPSFLWVGIGQMLVTVIILFISEKLGIVSFPRLDRTIPRKIFPLPLFYVLNLVSGLGGTQKINLPMFTVLRRFSIFLTMVFEYFLLRVSPPFSIKFSVFLMIFGSFVAAIYDLAFDAYGYFLIMVNNVCTAANGVYVKKTLQDKELGKWGLMYYNSLFMLGPLLLIASFSDDSVRVKEFVEEGNLTFAVSFCFLLSSVCGFILNFSHVTCTHYNSALTTTCVGPIKNLFVTYVGMVSSGDYIFSWANFIGVNLSVLGSILYTYVTFRTKRQPITRLITVNPSEKLLHS</sequence>
<dbReference type="Proteomes" id="UP000887576">
    <property type="component" value="Unplaced"/>
</dbReference>
<reference evidence="2" key="1">
    <citation type="submission" date="2022-11" db="UniProtKB">
        <authorList>
            <consortium name="WormBaseParasite"/>
        </authorList>
    </citation>
    <scope>IDENTIFICATION</scope>
</reference>
<evidence type="ECO:0000313" key="1">
    <source>
        <dbReference type="Proteomes" id="UP000887576"/>
    </source>
</evidence>
<name>A0AC34QKN0_9BILA</name>
<evidence type="ECO:0000313" key="2">
    <source>
        <dbReference type="WBParaSite" id="JU765_v2.g173.t1"/>
    </source>
</evidence>
<accession>A0AC34QKN0</accession>
<protein>
    <submittedName>
        <fullName evidence="2">Sugar phosphate transporter domain-containing protein</fullName>
    </submittedName>
</protein>
<dbReference type="WBParaSite" id="JU765_v2.g173.t1">
    <property type="protein sequence ID" value="JU765_v2.g173.t1"/>
    <property type="gene ID" value="JU765_v2.g173"/>
</dbReference>